<dbReference type="AlphaFoldDB" id="A0A2T9YCX2"/>
<evidence type="ECO:0000259" key="2">
    <source>
        <dbReference type="Pfam" id="PF00501"/>
    </source>
</evidence>
<dbReference type="InterPro" id="IPR025110">
    <property type="entry name" value="AMP-bd_C"/>
</dbReference>
<dbReference type="PANTHER" id="PTHR43201">
    <property type="entry name" value="ACYL-COA SYNTHETASE"/>
    <property type="match status" value="1"/>
</dbReference>
<gene>
    <name evidence="4" type="ORF">BB561_004996</name>
</gene>
<protein>
    <recommendedName>
        <fullName evidence="6">AMP-dependent synthetase/ligase domain-containing protein</fullName>
    </recommendedName>
</protein>
<dbReference type="GO" id="GO:0031956">
    <property type="term" value="F:medium-chain fatty acid-CoA ligase activity"/>
    <property type="evidence" value="ECO:0007669"/>
    <property type="project" value="TreeGrafter"/>
</dbReference>
<feature type="domain" description="AMP-dependent synthetase/ligase" evidence="2">
    <location>
        <begin position="4"/>
        <end position="134"/>
    </location>
</feature>
<dbReference type="OrthoDB" id="2962993at2759"/>
<dbReference type="InterPro" id="IPR000873">
    <property type="entry name" value="AMP-dep_synth/lig_dom"/>
</dbReference>
<dbReference type="Pfam" id="PF00501">
    <property type="entry name" value="AMP-binding"/>
    <property type="match status" value="1"/>
</dbReference>
<feature type="domain" description="AMP-binding enzyme C-terminal" evidence="3">
    <location>
        <begin position="171"/>
        <end position="244"/>
    </location>
</feature>
<dbReference type="Gene3D" id="3.40.50.12780">
    <property type="entry name" value="N-terminal domain of ligase-like"/>
    <property type="match status" value="1"/>
</dbReference>
<dbReference type="InterPro" id="IPR045851">
    <property type="entry name" value="AMP-bd_C_sf"/>
</dbReference>
<dbReference type="Pfam" id="PF13193">
    <property type="entry name" value="AMP-binding_C"/>
    <property type="match status" value="1"/>
</dbReference>
<evidence type="ECO:0008006" key="6">
    <source>
        <dbReference type="Google" id="ProtNLM"/>
    </source>
</evidence>
<evidence type="ECO:0000313" key="4">
    <source>
        <dbReference type="EMBL" id="PVU90183.1"/>
    </source>
</evidence>
<dbReference type="Proteomes" id="UP000245383">
    <property type="component" value="Unassembled WGS sequence"/>
</dbReference>
<proteinExistence type="inferred from homology"/>
<dbReference type="STRING" id="133385.A0A2T9YCX2"/>
<dbReference type="Gene3D" id="3.30.300.30">
    <property type="match status" value="1"/>
</dbReference>
<organism evidence="4 5">
    <name type="scientific">Smittium simulii</name>
    <dbReference type="NCBI Taxonomy" id="133385"/>
    <lineage>
        <taxon>Eukaryota</taxon>
        <taxon>Fungi</taxon>
        <taxon>Fungi incertae sedis</taxon>
        <taxon>Zoopagomycota</taxon>
        <taxon>Kickxellomycotina</taxon>
        <taxon>Harpellomycetes</taxon>
        <taxon>Harpellales</taxon>
        <taxon>Legeriomycetaceae</taxon>
        <taxon>Smittium</taxon>
    </lineage>
</organism>
<evidence type="ECO:0000313" key="5">
    <source>
        <dbReference type="Proteomes" id="UP000245383"/>
    </source>
</evidence>
<evidence type="ECO:0000259" key="3">
    <source>
        <dbReference type="Pfam" id="PF13193"/>
    </source>
</evidence>
<dbReference type="EMBL" id="MBFR01000270">
    <property type="protein sequence ID" value="PVU90183.1"/>
    <property type="molecule type" value="Genomic_DNA"/>
</dbReference>
<evidence type="ECO:0000256" key="1">
    <source>
        <dbReference type="ARBA" id="ARBA00006432"/>
    </source>
</evidence>
<reference evidence="4 5" key="1">
    <citation type="journal article" date="2018" name="MBio">
        <title>Comparative Genomics Reveals the Core Gene Toolbox for the Fungus-Insect Symbiosis.</title>
        <authorList>
            <person name="Wang Y."/>
            <person name="Stata M."/>
            <person name="Wang W."/>
            <person name="Stajich J.E."/>
            <person name="White M.M."/>
            <person name="Moncalvo J.M."/>
        </authorList>
    </citation>
    <scope>NUCLEOTIDE SEQUENCE [LARGE SCALE GENOMIC DNA]</scope>
    <source>
        <strain evidence="4 5">SWE-8-4</strain>
    </source>
</reference>
<dbReference type="InterPro" id="IPR042099">
    <property type="entry name" value="ANL_N_sf"/>
</dbReference>
<name>A0A2T9YCX2_9FUNG</name>
<dbReference type="PANTHER" id="PTHR43201:SF8">
    <property type="entry name" value="ACYL-COA SYNTHETASE FAMILY MEMBER 3"/>
    <property type="match status" value="1"/>
</dbReference>
<dbReference type="GO" id="GO:0006631">
    <property type="term" value="P:fatty acid metabolic process"/>
    <property type="evidence" value="ECO:0007669"/>
    <property type="project" value="TreeGrafter"/>
</dbReference>
<accession>A0A2T9YCX2</accession>
<comment type="caution">
    <text evidence="4">The sequence shown here is derived from an EMBL/GenBank/DDBJ whole genome shotgun (WGS) entry which is preliminary data.</text>
</comment>
<comment type="similarity">
    <text evidence="1">Belongs to the ATP-dependent AMP-binding enzyme family.</text>
</comment>
<keyword evidence="5" id="KW-1185">Reference proteome</keyword>
<dbReference type="SUPFAM" id="SSF56801">
    <property type="entry name" value="Acetyl-CoA synthetase-like"/>
    <property type="match status" value="1"/>
</dbReference>
<sequence>MKGEQNITLLMAVPAIYNILILKYDQLSQTDQTLFNDCFKQFRLTISGSAPLQTSTFHKWYDITGNYMLERYGMSEIGMAISNCAKLPTTRIPGSIGAPLPGVSVRLVADDGKEISEYEVPGEMQIKGKTVFKMFKTGDIAIKDSRNFYRIMGRNSTDIIKSGGYKLSSIEIESSILKHSNVKDVSVIALQDDILGQVPGAAIVLKDNISDDNVKSDIENFCHSEMAKYKVPKKFVYIDELPRNIDKYQMSKSMIEFRNLNVASVALM</sequence>